<evidence type="ECO:0000256" key="10">
    <source>
        <dbReference type="RuleBase" id="RU362022"/>
    </source>
</evidence>
<keyword evidence="10" id="KW-0256">Endoplasmic reticulum</keyword>
<evidence type="ECO:0000256" key="3">
    <source>
        <dbReference type="ARBA" id="ARBA00022487"/>
    </source>
</evidence>
<dbReference type="Pfam" id="PF03061">
    <property type="entry name" value="4HBT"/>
    <property type="match status" value="2"/>
</dbReference>
<comment type="catalytic activity">
    <reaction evidence="1 10">
        <text>[protein]-C-terminal S-[(2E,6E)-farnesyl]-L-cysteine + S-adenosyl-L-methionine = [protein]-C-terminal S-[(2E,6E)-farnesyl]-L-cysteine methyl ester + S-adenosyl-L-homocysteine</text>
        <dbReference type="Rhea" id="RHEA:21672"/>
        <dbReference type="Rhea" id="RHEA-COMP:12125"/>
        <dbReference type="Rhea" id="RHEA-COMP:12126"/>
        <dbReference type="ChEBI" id="CHEBI:57856"/>
        <dbReference type="ChEBI" id="CHEBI:59789"/>
        <dbReference type="ChEBI" id="CHEBI:90510"/>
        <dbReference type="ChEBI" id="CHEBI:90511"/>
        <dbReference type="EC" id="2.1.1.100"/>
    </reaction>
</comment>
<dbReference type="InterPro" id="IPR025770">
    <property type="entry name" value="PPMT_MeTrfase"/>
</dbReference>
<keyword evidence="10" id="KW-0949">S-adenosyl-L-methionine</keyword>
<dbReference type="Gene3D" id="3.10.129.10">
    <property type="entry name" value="Hotdog Thioesterase"/>
    <property type="match status" value="2"/>
</dbReference>
<evidence type="ECO:0000256" key="5">
    <source>
        <dbReference type="ARBA" id="ARBA00022801"/>
    </source>
</evidence>
<keyword evidence="13" id="KW-1185">Reference proteome</keyword>
<dbReference type="InterPro" id="IPR006683">
    <property type="entry name" value="Thioestr_dom"/>
</dbReference>
<evidence type="ECO:0000256" key="8">
    <source>
        <dbReference type="ARBA" id="ARBA00023572"/>
    </source>
</evidence>
<dbReference type="Pfam" id="PF04140">
    <property type="entry name" value="ICMT"/>
    <property type="match status" value="1"/>
</dbReference>
<comment type="subcellular location">
    <subcellularLocation>
        <location evidence="10">Endoplasmic reticulum membrane</location>
        <topology evidence="10">Multi-pass membrane protein</topology>
    </subcellularLocation>
    <subcellularLocation>
        <location evidence="2">Membrane</location>
        <topology evidence="2">Multi-pass membrane protein</topology>
    </subcellularLocation>
</comment>
<evidence type="ECO:0000259" key="11">
    <source>
        <dbReference type="PROSITE" id="PS51770"/>
    </source>
</evidence>
<dbReference type="InterPro" id="IPR033120">
    <property type="entry name" value="HOTDOG_ACOT"/>
</dbReference>
<comment type="caution">
    <text evidence="10">Lacks conserved residue(s) required for the propagation of feature annotation.</text>
</comment>
<dbReference type="InterPro" id="IPR007269">
    <property type="entry name" value="ICMT_MeTrfase"/>
</dbReference>
<dbReference type="PANTHER" id="PTHR11049:SF24">
    <property type="entry name" value="CYTOSOLIC ACYL COENZYME A THIOESTER HYDROLASE"/>
    <property type="match status" value="1"/>
</dbReference>
<accession>A0ABQ9DKV6</accession>
<keyword evidence="5" id="KW-0378">Hydrolase</keyword>
<dbReference type="CDD" id="cd03442">
    <property type="entry name" value="BFIT_BACH"/>
    <property type="match status" value="2"/>
</dbReference>
<dbReference type="InterPro" id="IPR029069">
    <property type="entry name" value="HotDog_dom_sf"/>
</dbReference>
<feature type="transmembrane region" description="Helical" evidence="10">
    <location>
        <begin position="457"/>
        <end position="480"/>
    </location>
</feature>
<proteinExistence type="inferred from homology"/>
<reference evidence="12" key="1">
    <citation type="submission" date="2019-10" db="EMBL/GenBank/DDBJ databases">
        <authorList>
            <person name="Soares A.E.R."/>
            <person name="Aleixo A."/>
            <person name="Schneider P."/>
            <person name="Miyaki C.Y."/>
            <person name="Schneider M.P."/>
            <person name="Mello C."/>
            <person name="Vasconcelos A.T.R."/>
        </authorList>
    </citation>
    <scope>NUCLEOTIDE SEQUENCE</scope>
    <source>
        <tissue evidence="12">Muscle</tissue>
    </source>
</reference>
<comment type="caution">
    <text evidence="12">The sequence shown here is derived from an EMBL/GenBank/DDBJ whole genome shotgun (WGS) entry which is preliminary data.</text>
</comment>
<dbReference type="EC" id="2.1.1.100" evidence="10"/>
<evidence type="ECO:0000313" key="12">
    <source>
        <dbReference type="EMBL" id="KAJ7421439.1"/>
    </source>
</evidence>
<dbReference type="InterPro" id="IPR040170">
    <property type="entry name" value="Cytosol_ACT"/>
</dbReference>
<evidence type="ECO:0000256" key="7">
    <source>
        <dbReference type="ARBA" id="ARBA00023136"/>
    </source>
</evidence>
<sequence length="525" mass="58595">MSEPGAAGPAAIQVSRIMGPDDANIAGNVHGGTILKMIEEAGAIISTRHCNSQAGEPCVAVLARVERTDFLSPMCIGEVANVSAEITYTSRHSVEVQVNVMSENILTGAKKLTNKATLWYVPLALKNVNKVLEVPSIQYTRKEQEDEGKKRYEEQKLDRLETKQRNGDVIFPIINPEPHTVSYSQSSLIHLVGPSDCTLLGFVHGGVTMKLMDEVAGIVAARHCQTNIVTASVDAINFHEKIKKGCVITVSGRMTFTSNKSMEIEVFVDADPFVDETRERYRAVSAFFTYVSLSKEGKPLPVPQLLIAVRACFLGFAFGCGVLLSAGRSAWRHFGWYMCSLSLFHYSEYLVTAINNPRSLSLDSFLLNHSFEYNLAALSSWVEFTLEKLLFPELKQITWLSTVGLLMVIFGDCLRKAAMLTAGSNFNHIVQNEKSDTHTLVTSGVYGWFRHPSYVGWFYWSIGTQVLLCNPICVVGYALASWRFFRERIEEEEITLIHFFGEEYLEYKRKVPSGLPFIKGVKLEL</sequence>
<protein>
    <recommendedName>
        <fullName evidence="9 10">Protein-S-isoprenylcysteine O-methyltransferase</fullName>
        <ecNumber evidence="10">2.1.1.100</ecNumber>
    </recommendedName>
</protein>
<comment type="function">
    <text evidence="8">Catalyzes the post-translational methylation of isoprenylated C-terminal cysteine residues.</text>
</comment>
<dbReference type="PROSITE" id="PS51770">
    <property type="entry name" value="HOTDOG_ACOT"/>
    <property type="match status" value="2"/>
</dbReference>
<feature type="domain" description="HotDog ACOT-type" evidence="11">
    <location>
        <begin position="182"/>
        <end position="296"/>
    </location>
</feature>
<gene>
    <name evidence="12" type="primary">ACOT7</name>
    <name evidence="12" type="ORF">WISP_42238</name>
</gene>
<dbReference type="Proteomes" id="UP001145742">
    <property type="component" value="Unassembled WGS sequence"/>
</dbReference>
<dbReference type="Gene3D" id="1.20.120.1630">
    <property type="match status" value="1"/>
</dbReference>
<evidence type="ECO:0000313" key="13">
    <source>
        <dbReference type="Proteomes" id="UP001145742"/>
    </source>
</evidence>
<keyword evidence="4 10" id="KW-0812">Transmembrane</keyword>
<keyword evidence="6 10" id="KW-1133">Transmembrane helix</keyword>
<evidence type="ECO:0000256" key="6">
    <source>
        <dbReference type="ARBA" id="ARBA00022989"/>
    </source>
</evidence>
<evidence type="ECO:0000256" key="2">
    <source>
        <dbReference type="ARBA" id="ARBA00004141"/>
    </source>
</evidence>
<keyword evidence="7 10" id="KW-0472">Membrane</keyword>
<dbReference type="SUPFAM" id="SSF54637">
    <property type="entry name" value="Thioesterase/thiol ester dehydrase-isomerase"/>
    <property type="match status" value="2"/>
</dbReference>
<comment type="similarity">
    <text evidence="10">Belongs to the class VI-like SAM-binding methyltransferase superfamily. Isoprenylcysteine carboxyl methyltransferase family.</text>
</comment>
<organism evidence="12 13">
    <name type="scientific">Willisornis vidua</name>
    <name type="common">Xingu scale-backed antbird</name>
    <dbReference type="NCBI Taxonomy" id="1566151"/>
    <lineage>
        <taxon>Eukaryota</taxon>
        <taxon>Metazoa</taxon>
        <taxon>Chordata</taxon>
        <taxon>Craniata</taxon>
        <taxon>Vertebrata</taxon>
        <taxon>Euteleostomi</taxon>
        <taxon>Archelosauria</taxon>
        <taxon>Archosauria</taxon>
        <taxon>Dinosauria</taxon>
        <taxon>Saurischia</taxon>
        <taxon>Theropoda</taxon>
        <taxon>Coelurosauria</taxon>
        <taxon>Aves</taxon>
        <taxon>Neognathae</taxon>
        <taxon>Neoaves</taxon>
        <taxon>Telluraves</taxon>
        <taxon>Australaves</taxon>
        <taxon>Passeriformes</taxon>
        <taxon>Thamnophilidae</taxon>
        <taxon>Willisornis</taxon>
    </lineage>
</organism>
<evidence type="ECO:0000256" key="4">
    <source>
        <dbReference type="ARBA" id="ARBA00022692"/>
    </source>
</evidence>
<name>A0ABQ9DKV6_9PASS</name>
<keyword evidence="10" id="KW-0489">Methyltransferase</keyword>
<dbReference type="EMBL" id="WHWB01033199">
    <property type="protein sequence ID" value="KAJ7421439.1"/>
    <property type="molecule type" value="Genomic_DNA"/>
</dbReference>
<evidence type="ECO:0000256" key="9">
    <source>
        <dbReference type="ARBA" id="ARBA00023656"/>
    </source>
</evidence>
<keyword evidence="3" id="KW-0719">Serine esterase</keyword>
<feature type="domain" description="HotDog ACOT-type" evidence="11">
    <location>
        <begin position="8"/>
        <end position="126"/>
    </location>
</feature>
<keyword evidence="10" id="KW-0808">Transferase</keyword>
<dbReference type="PANTHER" id="PTHR11049">
    <property type="entry name" value="ACYL COENZYME A THIOESTER HYDROLASE"/>
    <property type="match status" value="1"/>
</dbReference>
<dbReference type="PROSITE" id="PS51564">
    <property type="entry name" value="SAM_ICMT"/>
    <property type="match status" value="1"/>
</dbReference>
<evidence type="ECO:0000256" key="1">
    <source>
        <dbReference type="ARBA" id="ARBA00001450"/>
    </source>
</evidence>